<dbReference type="SMART" id="SM00855">
    <property type="entry name" value="PGAM"/>
    <property type="match status" value="1"/>
</dbReference>
<feature type="active site" description="Tele-phosphohistidine intermediate" evidence="1">
    <location>
        <position position="30"/>
    </location>
</feature>
<dbReference type="PANTHER" id="PTHR48100">
    <property type="entry name" value="BROAD-SPECIFICITY PHOSPHATASE YOR283W-RELATED"/>
    <property type="match status" value="1"/>
</dbReference>
<organism evidence="3 4">
    <name type="scientific">Mesorhizobium denitrificans</name>
    <dbReference type="NCBI Taxonomy" id="2294114"/>
    <lineage>
        <taxon>Bacteria</taxon>
        <taxon>Pseudomonadati</taxon>
        <taxon>Pseudomonadota</taxon>
        <taxon>Alphaproteobacteria</taxon>
        <taxon>Hyphomicrobiales</taxon>
        <taxon>Phyllobacteriaceae</taxon>
        <taxon>Mesorhizobium</taxon>
    </lineage>
</organism>
<evidence type="ECO:0000256" key="1">
    <source>
        <dbReference type="PIRSR" id="PIRSR613078-1"/>
    </source>
</evidence>
<dbReference type="PIRSF" id="PIRSF000709">
    <property type="entry name" value="6PFK_2-Ptase"/>
    <property type="match status" value="1"/>
</dbReference>
<sequence length="215" mass="24751">MRRTFRWSRNKEARAKVPDLPKPLVYFVRHGQTDWNAEGRFQGQNEVDLNAIGHMQAERNGRLLRDLISHPETVDFVASPMRRTVETMQIVRREMGLDVDDFRTDPRLVEVHFGDWQGQRLADLKGSAPDMFRRRRADKWNMVPPGEGGESYQMLLTRMRPWFDSISQPTVCVAHGGILRAIFRLASGVSESEAADLAIPQDRVLRLENGALNWL</sequence>
<accession>A0A371XII5</accession>
<dbReference type="CDD" id="cd07067">
    <property type="entry name" value="HP_PGM_like"/>
    <property type="match status" value="1"/>
</dbReference>
<feature type="active site" description="Proton donor/acceptor" evidence="1">
    <location>
        <position position="110"/>
    </location>
</feature>
<dbReference type="SUPFAM" id="SSF53254">
    <property type="entry name" value="Phosphoglycerate mutase-like"/>
    <property type="match status" value="1"/>
</dbReference>
<feature type="binding site" evidence="2">
    <location>
        <begin position="29"/>
        <end position="36"/>
    </location>
    <ligand>
        <name>substrate</name>
    </ligand>
</feature>
<evidence type="ECO:0000313" key="3">
    <source>
        <dbReference type="EMBL" id="RFC68864.1"/>
    </source>
</evidence>
<dbReference type="Gene3D" id="3.40.50.1240">
    <property type="entry name" value="Phosphoglycerate mutase-like"/>
    <property type="match status" value="1"/>
</dbReference>
<dbReference type="InterPro" id="IPR013078">
    <property type="entry name" value="His_Pase_superF_clade-1"/>
</dbReference>
<dbReference type="GO" id="GO:0016791">
    <property type="term" value="F:phosphatase activity"/>
    <property type="evidence" value="ECO:0007669"/>
    <property type="project" value="TreeGrafter"/>
</dbReference>
<dbReference type="EMBL" id="QURN01000003">
    <property type="protein sequence ID" value="RFC68864.1"/>
    <property type="molecule type" value="Genomic_DNA"/>
</dbReference>
<gene>
    <name evidence="3" type="ORF">DY251_04350</name>
</gene>
<reference evidence="4" key="1">
    <citation type="submission" date="2018-08" db="EMBL/GenBank/DDBJ databases">
        <authorList>
            <person name="Im W.T."/>
        </authorList>
    </citation>
    <scope>NUCLEOTIDE SEQUENCE [LARGE SCALE GENOMIC DNA]</scope>
    <source>
        <strain evidence="4">LA-28</strain>
    </source>
</reference>
<dbReference type="Pfam" id="PF00300">
    <property type="entry name" value="His_Phos_1"/>
    <property type="match status" value="1"/>
</dbReference>
<feature type="binding site" evidence="2">
    <location>
        <position position="83"/>
    </location>
    <ligand>
        <name>substrate</name>
    </ligand>
</feature>
<dbReference type="AlphaFoldDB" id="A0A371XII5"/>
<dbReference type="PANTHER" id="PTHR48100:SF59">
    <property type="entry name" value="ADENOSYLCOBALAMIN_ALPHA-RIBAZOLE PHOSPHATASE"/>
    <property type="match status" value="1"/>
</dbReference>
<name>A0A371XII5_9HYPH</name>
<dbReference type="Proteomes" id="UP000262379">
    <property type="component" value="Unassembled WGS sequence"/>
</dbReference>
<comment type="caution">
    <text evidence="3">The sequence shown here is derived from an EMBL/GenBank/DDBJ whole genome shotgun (WGS) entry which is preliminary data.</text>
</comment>
<proteinExistence type="predicted"/>
<dbReference type="InterPro" id="IPR050275">
    <property type="entry name" value="PGM_Phosphatase"/>
</dbReference>
<protein>
    <submittedName>
        <fullName evidence="3">Histidine phosphatase family protein</fullName>
    </submittedName>
</protein>
<dbReference type="InterPro" id="IPR029033">
    <property type="entry name" value="His_PPase_superfam"/>
</dbReference>
<dbReference type="GO" id="GO:0005737">
    <property type="term" value="C:cytoplasm"/>
    <property type="evidence" value="ECO:0007669"/>
    <property type="project" value="TreeGrafter"/>
</dbReference>
<keyword evidence="4" id="KW-1185">Reference proteome</keyword>
<evidence type="ECO:0000256" key="2">
    <source>
        <dbReference type="PIRSR" id="PIRSR613078-2"/>
    </source>
</evidence>
<evidence type="ECO:0000313" key="4">
    <source>
        <dbReference type="Proteomes" id="UP000262379"/>
    </source>
</evidence>